<dbReference type="Pfam" id="PF13848">
    <property type="entry name" value="Thioredoxin_6"/>
    <property type="match status" value="1"/>
</dbReference>
<reference evidence="11 12" key="1">
    <citation type="submission" date="2009-11" db="EMBL/GenBank/DDBJ databases">
        <title>Annotation of Allomyces macrogynus ATCC 38327.</title>
        <authorList>
            <consortium name="The Broad Institute Genome Sequencing Platform"/>
            <person name="Russ C."/>
            <person name="Cuomo C."/>
            <person name="Burger G."/>
            <person name="Gray M.W."/>
            <person name="Holland P.W.H."/>
            <person name="King N."/>
            <person name="Lang F.B.F."/>
            <person name="Roger A.J."/>
            <person name="Ruiz-Trillo I."/>
            <person name="Young S.K."/>
            <person name="Zeng Q."/>
            <person name="Gargeya S."/>
            <person name="Fitzgerald M."/>
            <person name="Haas B."/>
            <person name="Abouelleil A."/>
            <person name="Alvarado L."/>
            <person name="Arachchi H.M."/>
            <person name="Berlin A."/>
            <person name="Chapman S.B."/>
            <person name="Gearin G."/>
            <person name="Goldberg J."/>
            <person name="Griggs A."/>
            <person name="Gujja S."/>
            <person name="Hansen M."/>
            <person name="Heiman D."/>
            <person name="Howarth C."/>
            <person name="Larimer J."/>
            <person name="Lui A."/>
            <person name="MacDonald P.J.P."/>
            <person name="McCowen C."/>
            <person name="Montmayeur A."/>
            <person name="Murphy C."/>
            <person name="Neiman D."/>
            <person name="Pearson M."/>
            <person name="Priest M."/>
            <person name="Roberts A."/>
            <person name="Saif S."/>
            <person name="Shea T."/>
            <person name="Sisk P."/>
            <person name="Stolte C."/>
            <person name="Sykes S."/>
            <person name="Wortman J."/>
            <person name="Nusbaum C."/>
            <person name="Birren B."/>
        </authorList>
    </citation>
    <scope>NUCLEOTIDE SEQUENCE [LARGE SCALE GENOMIC DNA]</scope>
    <source>
        <strain evidence="11 12">ATCC 38327</strain>
    </source>
</reference>
<dbReference type="eggNOG" id="KOG0190">
    <property type="taxonomic scope" value="Eukaryota"/>
</dbReference>
<evidence type="ECO:0000256" key="2">
    <source>
        <dbReference type="ARBA" id="ARBA00004319"/>
    </source>
</evidence>
<dbReference type="EC" id="5.3.4.1" evidence="4"/>
<evidence type="ECO:0000259" key="10">
    <source>
        <dbReference type="PROSITE" id="PS51352"/>
    </source>
</evidence>
<dbReference type="GO" id="GO:0003756">
    <property type="term" value="F:protein disulfide isomerase activity"/>
    <property type="evidence" value="ECO:0007669"/>
    <property type="project" value="UniProtKB-EC"/>
</dbReference>
<evidence type="ECO:0000313" key="11">
    <source>
        <dbReference type="EMBL" id="KNE68225.1"/>
    </source>
</evidence>
<dbReference type="OMA" id="REDYVWS"/>
<proteinExistence type="inferred from homology"/>
<keyword evidence="5" id="KW-0256">Endoplasmic reticulum</keyword>
<evidence type="ECO:0000256" key="3">
    <source>
        <dbReference type="ARBA" id="ARBA00006347"/>
    </source>
</evidence>
<feature type="region of interest" description="Disordered" evidence="8">
    <location>
        <begin position="558"/>
        <end position="656"/>
    </location>
</feature>
<dbReference type="PANTHER" id="PTHR18929:SF132">
    <property type="entry name" value="PROTEIN DISULFIDE-ISOMERASE A3"/>
    <property type="match status" value="1"/>
</dbReference>
<keyword evidence="9" id="KW-0732">Signal</keyword>
<feature type="chain" id="PRO_5005548293" description="protein disulfide-isomerase" evidence="9">
    <location>
        <begin position="19"/>
        <end position="656"/>
    </location>
</feature>
<organism evidence="11 12">
    <name type="scientific">Allomyces macrogynus (strain ATCC 38327)</name>
    <name type="common">Allomyces javanicus var. macrogynus</name>
    <dbReference type="NCBI Taxonomy" id="578462"/>
    <lineage>
        <taxon>Eukaryota</taxon>
        <taxon>Fungi</taxon>
        <taxon>Fungi incertae sedis</taxon>
        <taxon>Blastocladiomycota</taxon>
        <taxon>Blastocladiomycetes</taxon>
        <taxon>Blastocladiales</taxon>
        <taxon>Blastocladiaceae</taxon>
        <taxon>Allomyces</taxon>
    </lineage>
</organism>
<dbReference type="CDD" id="cd02995">
    <property type="entry name" value="PDI_a_PDI_a'_C"/>
    <property type="match status" value="1"/>
</dbReference>
<keyword evidence="12" id="KW-1185">Reference proteome</keyword>
<dbReference type="PROSITE" id="PS51352">
    <property type="entry name" value="THIOREDOXIN_2"/>
    <property type="match status" value="1"/>
</dbReference>
<comment type="similarity">
    <text evidence="3">Belongs to the protein disulfide isomerase family.</text>
</comment>
<dbReference type="STRING" id="578462.A0A0L0T0P6"/>
<gene>
    <name evidence="11" type="ORF">AMAG_12901</name>
</gene>
<evidence type="ECO:0000256" key="5">
    <source>
        <dbReference type="ARBA" id="ARBA00022824"/>
    </source>
</evidence>
<dbReference type="GO" id="GO:0006457">
    <property type="term" value="P:protein folding"/>
    <property type="evidence" value="ECO:0007669"/>
    <property type="project" value="TreeGrafter"/>
</dbReference>
<dbReference type="InterPro" id="IPR036249">
    <property type="entry name" value="Thioredoxin-like_sf"/>
</dbReference>
<evidence type="ECO:0000256" key="4">
    <source>
        <dbReference type="ARBA" id="ARBA00012723"/>
    </source>
</evidence>
<reference evidence="12" key="2">
    <citation type="submission" date="2009-11" db="EMBL/GenBank/DDBJ databases">
        <title>The Genome Sequence of Allomyces macrogynus strain ATCC 38327.</title>
        <authorList>
            <consortium name="The Broad Institute Genome Sequencing Platform"/>
            <person name="Russ C."/>
            <person name="Cuomo C."/>
            <person name="Shea T."/>
            <person name="Young S.K."/>
            <person name="Zeng Q."/>
            <person name="Koehrsen M."/>
            <person name="Haas B."/>
            <person name="Borodovsky M."/>
            <person name="Guigo R."/>
            <person name="Alvarado L."/>
            <person name="Berlin A."/>
            <person name="Borenstein D."/>
            <person name="Chen Z."/>
            <person name="Engels R."/>
            <person name="Freedman E."/>
            <person name="Gellesch M."/>
            <person name="Goldberg J."/>
            <person name="Griggs A."/>
            <person name="Gujja S."/>
            <person name="Heiman D."/>
            <person name="Hepburn T."/>
            <person name="Howarth C."/>
            <person name="Jen D."/>
            <person name="Larson L."/>
            <person name="Lewis B."/>
            <person name="Mehta T."/>
            <person name="Park D."/>
            <person name="Pearson M."/>
            <person name="Roberts A."/>
            <person name="Saif S."/>
            <person name="Shenoy N."/>
            <person name="Sisk P."/>
            <person name="Stolte C."/>
            <person name="Sykes S."/>
            <person name="Walk T."/>
            <person name="White J."/>
            <person name="Yandava C."/>
            <person name="Burger G."/>
            <person name="Gray M.W."/>
            <person name="Holland P.W.H."/>
            <person name="King N."/>
            <person name="Lang F.B.F."/>
            <person name="Roger A.J."/>
            <person name="Ruiz-Trillo I."/>
            <person name="Lander E."/>
            <person name="Nusbaum C."/>
        </authorList>
    </citation>
    <scope>NUCLEOTIDE SEQUENCE [LARGE SCALE GENOMIC DNA]</scope>
    <source>
        <strain evidence="12">ATCC 38327</strain>
    </source>
</reference>
<feature type="signal peptide" evidence="9">
    <location>
        <begin position="1"/>
        <end position="18"/>
    </location>
</feature>
<dbReference type="Pfam" id="PF00085">
    <property type="entry name" value="Thioredoxin"/>
    <property type="match status" value="2"/>
</dbReference>
<dbReference type="InterPro" id="IPR013766">
    <property type="entry name" value="Thioredoxin_domain"/>
</dbReference>
<dbReference type="Proteomes" id="UP000054350">
    <property type="component" value="Unassembled WGS sequence"/>
</dbReference>
<evidence type="ECO:0000256" key="8">
    <source>
        <dbReference type="SAM" id="MobiDB-lite"/>
    </source>
</evidence>
<dbReference type="PANTHER" id="PTHR18929">
    <property type="entry name" value="PROTEIN DISULFIDE ISOMERASE"/>
    <property type="match status" value="1"/>
</dbReference>
<sequence>MAWLLLWIVLAATTVVMASATTSSPVLKLTLTTFHDTVSQTGPFLIEFSARTPHPFDEFVHDFDLAAGTLASDGIRLGRVDCTAEHALCQRFEITTFPTLTVFRNGNSAQYTGGRTTLEIVTLMRRQKQQLLTILKTKREVKKFFELNYEGMAVIGYAPALTHVVASVLQSVADELHGKYRFGIIIDSEVASPVPLFHERPGIVLFYSPDGRHFIYEREIETNAFKTWVTNAMPVMAEIGPHNYKDYTSSRRPLAYFFYQTNKQKATIGAQVEKVAWEFVGKMNFVYCDANKYGVHANALHLKEKWPALVITAENERIKWPFDQTKDLTIDSVREFVDQFRQQYFQGKLLKPPARSVKEPAGDAVVSAGVVTVVGDSFNKHVLNPTKNVLIMFYAPWCQHSMRLAQTWNKLGQYFANDPNIVIAKMDVTKNDVPTANMFHIEEFPTIRMYRAQSNAVDKYVGNRSYDDLVEFVKKRSVPVRRPTTTRTEDSNTANPPIAIEPAVSGDAHSAAATKQDAVCNKTKMNICIACIFSSISALISLLAICSGRIRTIFGRREEQQQHEPQNEQWQEEQLQQLQPQPPPQKPQQENQNPKSGENIGGEMHQEPDQGQNQNSILGLRQRHQELQSRLGEGQKCGMMPRGSSALQERNKCGWE</sequence>
<dbReference type="AlphaFoldDB" id="A0A0L0T0P6"/>
<dbReference type="CDD" id="cd02982">
    <property type="entry name" value="PDI_b'_family"/>
    <property type="match status" value="1"/>
</dbReference>
<evidence type="ECO:0000256" key="1">
    <source>
        <dbReference type="ARBA" id="ARBA00001182"/>
    </source>
</evidence>
<evidence type="ECO:0000256" key="7">
    <source>
        <dbReference type="ARBA" id="ARBA00023284"/>
    </source>
</evidence>
<dbReference type="VEuPathDB" id="FungiDB:AMAG_12901"/>
<feature type="domain" description="Thioredoxin" evidence="10">
    <location>
        <begin position="359"/>
        <end position="478"/>
    </location>
</feature>
<accession>A0A0L0T0P6</accession>
<protein>
    <recommendedName>
        <fullName evidence="4">protein disulfide-isomerase</fullName>
        <ecNumber evidence="4">5.3.4.1</ecNumber>
    </recommendedName>
</protein>
<keyword evidence="6 11" id="KW-0413">Isomerase</keyword>
<name>A0A0L0T0P6_ALLM3</name>
<dbReference type="GO" id="GO:0034976">
    <property type="term" value="P:response to endoplasmic reticulum stress"/>
    <property type="evidence" value="ECO:0007669"/>
    <property type="project" value="TreeGrafter"/>
</dbReference>
<feature type="compositionally biased region" description="Low complexity" evidence="8">
    <location>
        <begin position="567"/>
        <end position="579"/>
    </location>
</feature>
<feature type="region of interest" description="Disordered" evidence="8">
    <location>
        <begin position="481"/>
        <end position="505"/>
    </location>
</feature>
<dbReference type="OrthoDB" id="427280at2759"/>
<evidence type="ECO:0000313" key="12">
    <source>
        <dbReference type="Proteomes" id="UP000054350"/>
    </source>
</evidence>
<comment type="subcellular location">
    <subcellularLocation>
        <location evidence="2">Endoplasmic reticulum lumen</location>
    </subcellularLocation>
</comment>
<evidence type="ECO:0000256" key="9">
    <source>
        <dbReference type="SAM" id="SignalP"/>
    </source>
</evidence>
<dbReference type="Gene3D" id="3.40.30.10">
    <property type="entry name" value="Glutaredoxin"/>
    <property type="match status" value="4"/>
</dbReference>
<dbReference type="CDD" id="cd02981">
    <property type="entry name" value="PDI_b_family"/>
    <property type="match status" value="1"/>
</dbReference>
<dbReference type="CDD" id="cd02961">
    <property type="entry name" value="PDI_a_family"/>
    <property type="match status" value="1"/>
</dbReference>
<keyword evidence="7" id="KW-0676">Redox-active center</keyword>
<comment type="catalytic activity">
    <reaction evidence="1">
        <text>Catalyzes the rearrangement of -S-S- bonds in proteins.</text>
        <dbReference type="EC" id="5.3.4.1"/>
    </reaction>
</comment>
<dbReference type="SUPFAM" id="SSF52833">
    <property type="entry name" value="Thioredoxin-like"/>
    <property type="match status" value="4"/>
</dbReference>
<dbReference type="EMBL" id="GG745356">
    <property type="protein sequence ID" value="KNE68225.1"/>
    <property type="molecule type" value="Genomic_DNA"/>
</dbReference>
<dbReference type="GO" id="GO:0005788">
    <property type="term" value="C:endoplasmic reticulum lumen"/>
    <property type="evidence" value="ECO:0007669"/>
    <property type="project" value="UniProtKB-SubCell"/>
</dbReference>
<evidence type="ECO:0000256" key="6">
    <source>
        <dbReference type="ARBA" id="ARBA00023235"/>
    </source>
</evidence>